<dbReference type="HOGENOM" id="CLU_055782_2_1_11"/>
<gene>
    <name evidence="4" type="ordered locus">Corgl_1630</name>
</gene>
<dbReference type="STRING" id="700015.Corgl_1630"/>
<dbReference type="InterPro" id="IPR039564">
    <property type="entry name" value="Peptidase_C39-like"/>
</dbReference>
<evidence type="ECO:0000313" key="4">
    <source>
        <dbReference type="EMBL" id="AEB07729.1"/>
    </source>
</evidence>
<organism evidence="4 5">
    <name type="scientific">Coriobacterium glomerans (strain ATCC 49209 / DSM 20642 / JCM 10262 / PW2)</name>
    <dbReference type="NCBI Taxonomy" id="700015"/>
    <lineage>
        <taxon>Bacteria</taxon>
        <taxon>Bacillati</taxon>
        <taxon>Actinomycetota</taxon>
        <taxon>Coriobacteriia</taxon>
        <taxon>Coriobacteriales</taxon>
        <taxon>Coriobacteriaceae</taxon>
        <taxon>Coriobacterium</taxon>
    </lineage>
</organism>
<dbReference type="Gene3D" id="3.90.70.10">
    <property type="entry name" value="Cysteine proteinases"/>
    <property type="match status" value="1"/>
</dbReference>
<feature type="domain" description="Peptidase C39-like" evidence="3">
    <location>
        <begin position="176"/>
        <end position="300"/>
    </location>
</feature>
<dbReference type="Proteomes" id="UP000006851">
    <property type="component" value="Chromosome"/>
</dbReference>
<reference evidence="5" key="1">
    <citation type="journal article" date="2013" name="Stand. Genomic Sci.">
        <title>Complete genome sequence of Coriobacterium glomerans type strain (PW2(T)) from the midgut of Pyrrhocoris apterus L. (red soldier bug).</title>
        <authorList>
            <person name="Stackebrandt E."/>
            <person name="Zeytun A."/>
            <person name="Lapidus A."/>
            <person name="Nolan M."/>
            <person name="Lucas S."/>
            <person name="Hammon N."/>
            <person name="Deshpande S."/>
            <person name="Cheng J.F."/>
            <person name="Tapia R."/>
            <person name="Goodwin L.A."/>
            <person name="Pitluck S."/>
            <person name="Liolios K."/>
            <person name="Pagani I."/>
            <person name="Ivanova N."/>
            <person name="Mavromatis K."/>
            <person name="Mikhailova N."/>
            <person name="Huntemann M."/>
            <person name="Pati A."/>
            <person name="Chen A."/>
            <person name="Palaniappan K."/>
            <person name="Chang Y.J."/>
            <person name="Land M."/>
            <person name="Hauser L."/>
            <person name="Rohde M."/>
            <person name="Pukall R."/>
            <person name="Goker M."/>
            <person name="Detter J.C."/>
            <person name="Woyke T."/>
            <person name="Bristow J."/>
            <person name="Eisen J.A."/>
            <person name="Markowitz V."/>
            <person name="Hugenholtz P."/>
            <person name="Kyrpides N.C."/>
            <person name="Klenk H.P."/>
        </authorList>
    </citation>
    <scope>NUCLEOTIDE SEQUENCE</scope>
    <source>
        <strain evidence="5">ATCC 49209 / DSM 20642 / JCM 10262 / PW2</strain>
    </source>
</reference>
<proteinExistence type="predicted"/>
<keyword evidence="2" id="KW-0812">Transmembrane</keyword>
<dbReference type="eggNOG" id="COG0768">
    <property type="taxonomic scope" value="Bacteria"/>
</dbReference>
<feature type="compositionally biased region" description="Basic and acidic residues" evidence="1">
    <location>
        <begin position="55"/>
        <end position="68"/>
    </location>
</feature>
<keyword evidence="2" id="KW-1133">Transmembrane helix</keyword>
<feature type="compositionally biased region" description="Basic and acidic residues" evidence="1">
    <location>
        <begin position="76"/>
        <end position="85"/>
    </location>
</feature>
<evidence type="ECO:0000313" key="5">
    <source>
        <dbReference type="Proteomes" id="UP000006851"/>
    </source>
</evidence>
<name>F2N953_CORGP</name>
<dbReference type="Pfam" id="PF13529">
    <property type="entry name" value="Peptidase_C39_2"/>
    <property type="match status" value="1"/>
</dbReference>
<accession>F2N953</accession>
<dbReference type="KEGG" id="cgo:Corgl_1630"/>
<dbReference type="EMBL" id="CP002628">
    <property type="protein sequence ID" value="AEB07729.1"/>
    <property type="molecule type" value="Genomic_DNA"/>
</dbReference>
<protein>
    <recommendedName>
        <fullName evidence="3">Peptidase C39-like domain-containing protein</fullName>
    </recommendedName>
</protein>
<feature type="region of interest" description="Disordered" evidence="1">
    <location>
        <begin position="132"/>
        <end position="151"/>
    </location>
</feature>
<sequence>MPDRRGRSDEAARRAVRLTRFHRSEPSAAARSDNREARSPNRAGHTPRPRAACDGGRRLLEHPGETRGVRKPVAGTRDHRADRHTVRARQPHAHDGPRPLFHARSLAALTVFILLALSLGLGMLLYPSAERRCGRTDTGEQSKEDDRRSLEDDLMISTPRSQWRQGEMPHLYQGDIMWCDKPYAGGTIGKNGCGPTCVAMICIYLTGRTDLGPLEMCAVADAGGYAPTGATEWAFMTKGARAIGLSGTEMRPTRAGVTAALNSGHPLILSMGVGDFTTVGHFIVVESIDERGMLTIHDPNSSIRSTQRWGIVEVLRQADMAWSFSKLD</sequence>
<keyword evidence="5" id="KW-1185">Reference proteome</keyword>
<dbReference type="AlphaFoldDB" id="F2N953"/>
<evidence type="ECO:0000259" key="3">
    <source>
        <dbReference type="Pfam" id="PF13529"/>
    </source>
</evidence>
<evidence type="ECO:0000256" key="2">
    <source>
        <dbReference type="SAM" id="Phobius"/>
    </source>
</evidence>
<feature type="transmembrane region" description="Helical" evidence="2">
    <location>
        <begin position="106"/>
        <end position="126"/>
    </location>
</feature>
<feature type="compositionally biased region" description="Basic and acidic residues" evidence="1">
    <location>
        <begin position="1"/>
        <end position="13"/>
    </location>
</feature>
<evidence type="ECO:0000256" key="1">
    <source>
        <dbReference type="SAM" id="MobiDB-lite"/>
    </source>
</evidence>
<keyword evidence="2" id="KW-0472">Membrane</keyword>
<feature type="region of interest" description="Disordered" evidence="1">
    <location>
        <begin position="1"/>
        <end position="98"/>
    </location>
</feature>